<reference evidence="1" key="2">
    <citation type="submission" date="2020-05" db="UniProtKB">
        <authorList>
            <consortium name="EnsemblMetazoa"/>
        </authorList>
    </citation>
    <scope>IDENTIFICATION</scope>
    <source>
        <strain evidence="1">IAEA</strain>
    </source>
</reference>
<dbReference type="AlphaFoldDB" id="A0A1A9X2Z6"/>
<accession>A0A1A9X2Z6</accession>
<dbReference type="PANTHER" id="PTHR20988:SF2">
    <property type="entry name" value="TRANSMEMBRANE PROTEIN 183A-RELATED"/>
    <property type="match status" value="1"/>
</dbReference>
<organism evidence="1 2">
    <name type="scientific">Glossina brevipalpis</name>
    <dbReference type="NCBI Taxonomy" id="37001"/>
    <lineage>
        <taxon>Eukaryota</taxon>
        <taxon>Metazoa</taxon>
        <taxon>Ecdysozoa</taxon>
        <taxon>Arthropoda</taxon>
        <taxon>Hexapoda</taxon>
        <taxon>Insecta</taxon>
        <taxon>Pterygota</taxon>
        <taxon>Neoptera</taxon>
        <taxon>Endopterygota</taxon>
        <taxon>Diptera</taxon>
        <taxon>Brachycera</taxon>
        <taxon>Muscomorpha</taxon>
        <taxon>Hippoboscoidea</taxon>
        <taxon>Glossinidae</taxon>
        <taxon>Glossina</taxon>
    </lineage>
</organism>
<dbReference type="STRING" id="37001.A0A1A9X2Z6"/>
<evidence type="ECO:0008006" key="3">
    <source>
        <dbReference type="Google" id="ProtNLM"/>
    </source>
</evidence>
<proteinExistence type="predicted"/>
<keyword evidence="2" id="KW-1185">Reference proteome</keyword>
<dbReference type="PANTHER" id="PTHR20988">
    <property type="entry name" value="TRANSMEMBRANE PROTEIN 183A-RELATED"/>
    <property type="match status" value="1"/>
</dbReference>
<dbReference type="EnsemblMetazoa" id="GBRI042449-RA">
    <property type="protein sequence ID" value="GBRI042449-PA"/>
    <property type="gene ID" value="GBRI042449"/>
</dbReference>
<dbReference type="Proteomes" id="UP000091820">
    <property type="component" value="Unassembled WGS sequence"/>
</dbReference>
<reference evidence="2" key="1">
    <citation type="submission" date="2014-03" db="EMBL/GenBank/DDBJ databases">
        <authorList>
            <person name="Aksoy S."/>
            <person name="Warren W."/>
            <person name="Wilson R.K."/>
        </authorList>
    </citation>
    <scope>NUCLEOTIDE SEQUENCE [LARGE SCALE GENOMIC DNA]</scope>
    <source>
        <strain evidence="2">IAEA</strain>
    </source>
</reference>
<dbReference type="GO" id="GO:0031647">
    <property type="term" value="P:regulation of protein stability"/>
    <property type="evidence" value="ECO:0007669"/>
    <property type="project" value="TreeGrafter"/>
</dbReference>
<dbReference type="GO" id="GO:0019005">
    <property type="term" value="C:SCF ubiquitin ligase complex"/>
    <property type="evidence" value="ECO:0007669"/>
    <property type="project" value="TreeGrafter"/>
</dbReference>
<sequence>MSYNSEDAASFVESDEGHLERLIARSTKRSSYINPSMVLDLKTRKRQGKCVGAASEVKKVIAKQEESKKYDYICDTIWYLLADYIEPEDVQSYALICRQSANSIVYCEYWKKLYLRYCQRSNNSKRWILNLPERLQQHNIQRGNVRCIRHSVIQSLFYCYRPFIKRTRQSLKLDSLIGRTFMRSWVIHSSHHFITYVELKLLFAFPKKLVSAEPKSLPHKLVDNWEELANDDNDIDTNDQLLIMSSLVHESEGVCLLLLCSTNLAPVLSHMQYDKNSNRRVRLHKTRALLSSDMKTTNLEFDFIYNFGNEVITIRCPNVLWFKVIPWWHPDYYSYKDSIVE</sequence>
<evidence type="ECO:0000313" key="1">
    <source>
        <dbReference type="EnsemblMetazoa" id="GBRI042449-PA"/>
    </source>
</evidence>
<evidence type="ECO:0000313" key="2">
    <source>
        <dbReference type="Proteomes" id="UP000091820"/>
    </source>
</evidence>
<dbReference type="VEuPathDB" id="VectorBase:GBRI042449"/>
<name>A0A1A9X2Z6_9MUSC</name>
<dbReference type="InterPro" id="IPR026509">
    <property type="entry name" value="TMEM183"/>
</dbReference>
<protein>
    <recommendedName>
        <fullName evidence="3">Transmembrane protein 183</fullName>
    </recommendedName>
</protein>